<evidence type="ECO:0000313" key="3">
    <source>
        <dbReference type="Proteomes" id="UP000567179"/>
    </source>
</evidence>
<keyword evidence="3" id="KW-1185">Reference proteome</keyword>
<reference evidence="2 3" key="1">
    <citation type="journal article" date="2020" name="ISME J.">
        <title>Uncovering the hidden diversity of litter-decomposition mechanisms in mushroom-forming fungi.</title>
        <authorList>
            <person name="Floudas D."/>
            <person name="Bentzer J."/>
            <person name="Ahren D."/>
            <person name="Johansson T."/>
            <person name="Persson P."/>
            <person name="Tunlid A."/>
        </authorList>
    </citation>
    <scope>NUCLEOTIDE SEQUENCE [LARGE SCALE GENOMIC DNA]</scope>
    <source>
        <strain evidence="2 3">CBS 101986</strain>
    </source>
</reference>
<feature type="region of interest" description="Disordered" evidence="1">
    <location>
        <begin position="109"/>
        <end position="142"/>
    </location>
</feature>
<dbReference type="AlphaFoldDB" id="A0A8H5B537"/>
<feature type="compositionally biased region" description="Low complexity" evidence="1">
    <location>
        <begin position="109"/>
        <end position="122"/>
    </location>
</feature>
<accession>A0A8H5B537</accession>
<comment type="caution">
    <text evidence="2">The sequence shown here is derived from an EMBL/GenBank/DDBJ whole genome shotgun (WGS) entry which is preliminary data.</text>
</comment>
<gene>
    <name evidence="2" type="ORF">D9619_006897</name>
</gene>
<dbReference type="Proteomes" id="UP000567179">
    <property type="component" value="Unassembled WGS sequence"/>
</dbReference>
<feature type="compositionally biased region" description="Polar residues" evidence="1">
    <location>
        <begin position="133"/>
        <end position="142"/>
    </location>
</feature>
<protein>
    <submittedName>
        <fullName evidence="2">Uncharacterized protein</fullName>
    </submittedName>
</protein>
<organism evidence="2 3">
    <name type="scientific">Psilocybe cf. subviscida</name>
    <dbReference type="NCBI Taxonomy" id="2480587"/>
    <lineage>
        <taxon>Eukaryota</taxon>
        <taxon>Fungi</taxon>
        <taxon>Dikarya</taxon>
        <taxon>Basidiomycota</taxon>
        <taxon>Agaricomycotina</taxon>
        <taxon>Agaricomycetes</taxon>
        <taxon>Agaricomycetidae</taxon>
        <taxon>Agaricales</taxon>
        <taxon>Agaricineae</taxon>
        <taxon>Strophariaceae</taxon>
        <taxon>Psilocybe</taxon>
    </lineage>
</organism>
<proteinExistence type="predicted"/>
<name>A0A8H5B537_9AGAR</name>
<sequence length="219" mass="23926">MQKDMDEAGKESHNPVNFATVGAEWRRKRAIHEDFDLNFTLEEDLDSGVDFDRVLEDFVLCAGEVSAFMNKTDVRSNINNIAEGVATSADLATLTLAFVFSRNPTCRSSYSSLSPTPSSSYPFATPQPRDQSDTASTTTPTPRRQFHIAAISTPTLASIHTGVFDAYGPTCFNGLGLRTWTLSYARMGACSLCLTLERKRLRKEEKAQGGATAAGGKLR</sequence>
<evidence type="ECO:0000256" key="1">
    <source>
        <dbReference type="SAM" id="MobiDB-lite"/>
    </source>
</evidence>
<evidence type="ECO:0000313" key="2">
    <source>
        <dbReference type="EMBL" id="KAF5316396.1"/>
    </source>
</evidence>
<dbReference type="EMBL" id="JAACJJ010000042">
    <property type="protein sequence ID" value="KAF5316396.1"/>
    <property type="molecule type" value="Genomic_DNA"/>
</dbReference>